<protein>
    <submittedName>
        <fullName evidence="3">Uncharacterized protein</fullName>
    </submittedName>
</protein>
<keyword evidence="4" id="KW-1185">Reference proteome</keyword>
<evidence type="ECO:0000256" key="2">
    <source>
        <dbReference type="SAM" id="SignalP"/>
    </source>
</evidence>
<proteinExistence type="predicted"/>
<feature type="compositionally biased region" description="Polar residues" evidence="1">
    <location>
        <begin position="46"/>
        <end position="66"/>
    </location>
</feature>
<organism evidence="3 4">
    <name type="scientific">Pseudorhodoferax soli</name>
    <dbReference type="NCBI Taxonomy" id="545864"/>
    <lineage>
        <taxon>Bacteria</taxon>
        <taxon>Pseudomonadati</taxon>
        <taxon>Pseudomonadota</taxon>
        <taxon>Betaproteobacteria</taxon>
        <taxon>Burkholderiales</taxon>
        <taxon>Comamonadaceae</taxon>
    </lineage>
</organism>
<feature type="region of interest" description="Disordered" evidence="1">
    <location>
        <begin position="46"/>
        <end position="79"/>
    </location>
</feature>
<accession>A0A368XJW1</accession>
<evidence type="ECO:0000313" key="4">
    <source>
        <dbReference type="Proteomes" id="UP000252884"/>
    </source>
</evidence>
<name>A0A368XJW1_9BURK</name>
<dbReference type="Proteomes" id="UP000252884">
    <property type="component" value="Unassembled WGS sequence"/>
</dbReference>
<comment type="caution">
    <text evidence="3">The sequence shown here is derived from an EMBL/GenBank/DDBJ whole genome shotgun (WGS) entry which is preliminary data.</text>
</comment>
<dbReference type="EMBL" id="QPJK01000008">
    <property type="protein sequence ID" value="RCW68125.1"/>
    <property type="molecule type" value="Genomic_DNA"/>
</dbReference>
<keyword evidence="2" id="KW-0732">Signal</keyword>
<sequence>MKQLPVLLLLITSASAQVPTILLEACNQMEPASKRLECLKAAAGAASNQQKSQPHAATGSSLSAVPSTARAAPTSSGQTCFVGPRGGTYTITRSGKKNYGGC</sequence>
<evidence type="ECO:0000256" key="1">
    <source>
        <dbReference type="SAM" id="MobiDB-lite"/>
    </source>
</evidence>
<feature type="chain" id="PRO_5016892642" evidence="2">
    <location>
        <begin position="17"/>
        <end position="102"/>
    </location>
</feature>
<dbReference type="AlphaFoldDB" id="A0A368XJW1"/>
<feature type="signal peptide" evidence="2">
    <location>
        <begin position="1"/>
        <end position="16"/>
    </location>
</feature>
<gene>
    <name evidence="3" type="ORF">DES41_108307</name>
</gene>
<dbReference type="OrthoDB" id="5366081at2"/>
<dbReference type="RefSeq" id="WP_147282968.1">
    <property type="nucleotide sequence ID" value="NZ_QPJK01000008.1"/>
</dbReference>
<reference evidence="3 4" key="1">
    <citation type="submission" date="2018-07" db="EMBL/GenBank/DDBJ databases">
        <title>Genomic Encyclopedia of Type Strains, Phase IV (KMG-IV): sequencing the most valuable type-strain genomes for metagenomic binning, comparative biology and taxonomic classification.</title>
        <authorList>
            <person name="Goeker M."/>
        </authorList>
    </citation>
    <scope>NUCLEOTIDE SEQUENCE [LARGE SCALE GENOMIC DNA]</scope>
    <source>
        <strain evidence="3 4">DSM 21634</strain>
    </source>
</reference>
<evidence type="ECO:0000313" key="3">
    <source>
        <dbReference type="EMBL" id="RCW68125.1"/>
    </source>
</evidence>